<dbReference type="RefSeq" id="WP_219765425.1">
    <property type="nucleotide sequence ID" value="NZ_JAHYBZ010000009.1"/>
</dbReference>
<organism evidence="1 2">
    <name type="scientific">Roseomonas alba</name>
    <dbReference type="NCBI Taxonomy" id="2846776"/>
    <lineage>
        <taxon>Bacteria</taxon>
        <taxon>Pseudomonadati</taxon>
        <taxon>Pseudomonadota</taxon>
        <taxon>Alphaproteobacteria</taxon>
        <taxon>Acetobacterales</taxon>
        <taxon>Roseomonadaceae</taxon>
        <taxon>Roseomonas</taxon>
    </lineage>
</organism>
<name>A0ABS7AEW9_9PROT</name>
<comment type="caution">
    <text evidence="1">The sequence shown here is derived from an EMBL/GenBank/DDBJ whole genome shotgun (WGS) entry which is preliminary data.</text>
</comment>
<evidence type="ECO:0000313" key="2">
    <source>
        <dbReference type="Proteomes" id="UP001196565"/>
    </source>
</evidence>
<evidence type="ECO:0000313" key="1">
    <source>
        <dbReference type="EMBL" id="MBW6400856.1"/>
    </source>
</evidence>
<proteinExistence type="predicted"/>
<keyword evidence="2" id="KW-1185">Reference proteome</keyword>
<reference evidence="1 2" key="1">
    <citation type="submission" date="2021-07" db="EMBL/GenBank/DDBJ databases">
        <authorList>
            <person name="So Y."/>
        </authorList>
    </citation>
    <scope>NUCLEOTIDE SEQUENCE [LARGE SCALE GENOMIC DNA]</scope>
    <source>
        <strain evidence="1 2">HJA6</strain>
    </source>
</reference>
<dbReference type="Proteomes" id="UP001196565">
    <property type="component" value="Unassembled WGS sequence"/>
</dbReference>
<sequence length="129" mass="14622">MTIARIVDELRIRFDNDGEAFAVEDVDLDAWQAESGLDRGDVLDALGLHLARGFASRTLDFDFCDRVVNAVIWHVWLDRDDENRRPDLFCAVFEAFEAGEGADLGDPMTETAERDTRPLIDDILGRTRH</sequence>
<accession>A0ABS7AEW9</accession>
<gene>
    <name evidence="1" type="ORF">KPL78_23545</name>
</gene>
<dbReference type="EMBL" id="JAHYBZ010000009">
    <property type="protein sequence ID" value="MBW6400856.1"/>
    <property type="molecule type" value="Genomic_DNA"/>
</dbReference>
<protein>
    <submittedName>
        <fullName evidence="1">Uncharacterized protein</fullName>
    </submittedName>
</protein>